<reference evidence="2" key="1">
    <citation type="submission" date="2008-12" db="EMBL/GenBank/DDBJ databases">
        <title>Annotation of Streptomyces ghanaensis ATCC 14672.</title>
        <authorList>
            <consortium name="The Broad Institute Genome Sequencing Platform"/>
            <consortium name="Broad Institute Microbial Sequencing Center"/>
            <person name="Fischbach M."/>
            <person name="Ward D."/>
            <person name="Young S."/>
            <person name="Kodira C.D."/>
            <person name="Zeng Q."/>
            <person name="Koehrsen M."/>
            <person name="Godfrey P."/>
            <person name="Alvarado L."/>
            <person name="Berlin A.M."/>
            <person name="Borenstein D."/>
            <person name="Chen Z."/>
            <person name="Engels R."/>
            <person name="Freedman E."/>
            <person name="Gellesch M."/>
            <person name="Goldberg J."/>
            <person name="Griggs A."/>
            <person name="Gujja S."/>
            <person name="Heiman D.I."/>
            <person name="Hepburn T.A."/>
            <person name="Howarth C."/>
            <person name="Jen D."/>
            <person name="Larson L."/>
            <person name="Lewis B."/>
            <person name="Mehta T."/>
            <person name="Park D."/>
            <person name="Pearson M."/>
            <person name="Roberts A."/>
            <person name="Saif S."/>
            <person name="Shea T.D."/>
            <person name="Shenoy N."/>
            <person name="Sisk P."/>
            <person name="Stolte C."/>
            <person name="Sykes S.N."/>
            <person name="Walk T."/>
            <person name="White J."/>
            <person name="Yandava C."/>
            <person name="Straight P."/>
            <person name="Clardy J."/>
            <person name="Hung D."/>
            <person name="Kolter R."/>
            <person name="Mekalanos J."/>
            <person name="Walker S."/>
            <person name="Walsh C.T."/>
            <person name="Wieland B.L.C."/>
            <person name="Ilzarbe M."/>
            <person name="Galagan J."/>
            <person name="Nusbaum C."/>
            <person name="Birren B."/>
        </authorList>
    </citation>
    <scope>NUCLEOTIDE SEQUENCE [LARGE SCALE GENOMIC DNA]</scope>
    <source>
        <strain evidence="2">ATCC 14672 / DSM 40746 / JCM 4963 / KCTC 9882 / NRRL B-12104 / FH 1290</strain>
    </source>
</reference>
<accession>D6A9E5</accession>
<evidence type="ECO:0000313" key="2">
    <source>
        <dbReference type="Proteomes" id="UP000003824"/>
    </source>
</evidence>
<dbReference type="RefSeq" id="WP_004985529.1">
    <property type="nucleotide sequence ID" value="NZ_DS999641.1"/>
</dbReference>
<organism evidence="1 2">
    <name type="scientific">Streptomyces viridosporus (strain ATCC 14672 / DSM 40746 / JCM 4963 / KCTC 9882 / NRRL B-12104 / FH 1290)</name>
    <name type="common">Streptomyces ghanaensis</name>
    <dbReference type="NCBI Taxonomy" id="566461"/>
    <lineage>
        <taxon>Bacteria</taxon>
        <taxon>Bacillati</taxon>
        <taxon>Actinomycetota</taxon>
        <taxon>Actinomycetes</taxon>
        <taxon>Kitasatosporales</taxon>
        <taxon>Streptomycetaceae</taxon>
        <taxon>Streptomyces</taxon>
    </lineage>
</organism>
<protein>
    <submittedName>
        <fullName evidence="1">Uncharacterized protein</fullName>
    </submittedName>
</protein>
<dbReference type="Proteomes" id="UP000003824">
    <property type="component" value="Unassembled WGS sequence"/>
</dbReference>
<name>D6A9E5_STRV1</name>
<proteinExistence type="predicted"/>
<evidence type="ECO:0000313" key="1">
    <source>
        <dbReference type="EMBL" id="EFE68181.2"/>
    </source>
</evidence>
<dbReference type="EMBL" id="DS999641">
    <property type="protein sequence ID" value="EFE68181.2"/>
    <property type="molecule type" value="Genomic_DNA"/>
</dbReference>
<dbReference type="AlphaFoldDB" id="D6A9E5"/>
<sequence>MSEAGGNVQESTGAQKNCFFISPIGTASSDARRRSDQILRHVIKPACLECGYAATRADEIDNSGMISTQILERILNDKIVIADLTDQNPNVFYELAVRHAVRKPFIQIIAEGQSIPFDVQGIRTIELDHQDLDSAASARDSIVKAIRAIDDGQPVDTPMTYTLNLQDLRSSGNAEERGMAEILEIVQGIQRQIQRPSVDRTPMDEAIFRSVIEEWLHEGKITASDLALTMKNFRLKRNQMWIRDLLAKRSHSISPHQPSGGYPTDSSF</sequence>
<gene>
    <name evidence="1" type="ORF">SSFG_03426</name>
</gene>
<dbReference type="eggNOG" id="COG3613">
    <property type="taxonomic scope" value="Bacteria"/>
</dbReference>